<dbReference type="RefSeq" id="WP_093750249.1">
    <property type="nucleotide sequence ID" value="NZ_FNNG01000001.1"/>
</dbReference>
<dbReference type="InterPro" id="IPR032791">
    <property type="entry name" value="YhfZ_C"/>
</dbReference>
<dbReference type="SUPFAM" id="SSF53850">
    <property type="entry name" value="Periplasmic binding protein-like II"/>
    <property type="match status" value="1"/>
</dbReference>
<sequence length="312" mass="35874">MQSSKRKLMSKNGEVAMLLAREFISYDVGDRIRTIRDYAEIFNTGRGTVQSAIKLLESEGAIRLESRGHLGTFILSVDFNRLWSIADFGVVMGVMPLPYSKRYEGLATGLYKAFEKANIPFSLAFMRGAEKRIQALDMGKYDFAITSKLAALHEKDKYEYIDVVHIFNEGSYVGEHIIIFRDNNINRIEDGMRIGIDPASPDQFLLTQYECEGKNVKYIETSYNQIVEKLKNKEIDAAVWNEDEIREKGLKFNIKKLTNQKSLEVNKKDTAAAMVINNENLEFKKIIKKYIDMNYIEEIQEEVLKGNIIPMY</sequence>
<dbReference type="Pfam" id="PF14502">
    <property type="entry name" value="HTH_41"/>
    <property type="match status" value="1"/>
</dbReference>
<dbReference type="AlphaFoldDB" id="A0A1H2RI23"/>
<name>A0A1H2RI23_9FIRM</name>
<accession>A0A1H2RI23</accession>
<gene>
    <name evidence="3" type="ORF">SAMN05660923_00367</name>
</gene>
<dbReference type="InterPro" id="IPR036390">
    <property type="entry name" value="WH_DNA-bd_sf"/>
</dbReference>
<keyword evidence="4" id="KW-1185">Reference proteome</keyword>
<evidence type="ECO:0000313" key="3">
    <source>
        <dbReference type="EMBL" id="SDW18279.1"/>
    </source>
</evidence>
<dbReference type="NCBIfam" id="NF041241">
    <property type="entry name" value="YhfZ_full"/>
    <property type="match status" value="1"/>
</dbReference>
<evidence type="ECO:0000313" key="4">
    <source>
        <dbReference type="Proteomes" id="UP000198828"/>
    </source>
</evidence>
<dbReference type="Gene3D" id="1.10.10.10">
    <property type="entry name" value="Winged helix-like DNA-binding domain superfamily/Winged helix DNA-binding domain"/>
    <property type="match status" value="1"/>
</dbReference>
<dbReference type="InterPro" id="IPR041444">
    <property type="entry name" value="HTH_41"/>
</dbReference>
<dbReference type="OrthoDB" id="147067at2"/>
<feature type="domain" description="YhfZ helix-turn-helix" evidence="1">
    <location>
        <begin position="28"/>
        <end position="74"/>
    </location>
</feature>
<evidence type="ECO:0000259" key="1">
    <source>
        <dbReference type="Pfam" id="PF14502"/>
    </source>
</evidence>
<dbReference type="Pfam" id="PF14503">
    <property type="entry name" value="YhfZ_C"/>
    <property type="match status" value="1"/>
</dbReference>
<proteinExistence type="predicted"/>
<feature type="domain" description="Uncharacterised protein YhfZ C-terminal" evidence="2">
    <location>
        <begin position="78"/>
        <end position="312"/>
    </location>
</feature>
<organism evidence="3 4">
    <name type="scientific">Tepidimicrobium xylanilyticum</name>
    <dbReference type="NCBI Taxonomy" id="1123352"/>
    <lineage>
        <taxon>Bacteria</taxon>
        <taxon>Bacillati</taxon>
        <taxon>Bacillota</taxon>
        <taxon>Tissierellia</taxon>
        <taxon>Tissierellales</taxon>
        <taxon>Tepidimicrobiaceae</taxon>
        <taxon>Tepidimicrobium</taxon>
    </lineage>
</organism>
<dbReference type="InterPro" id="IPR036388">
    <property type="entry name" value="WH-like_DNA-bd_sf"/>
</dbReference>
<dbReference type="Proteomes" id="UP000198828">
    <property type="component" value="Unassembled WGS sequence"/>
</dbReference>
<dbReference type="SUPFAM" id="SSF46785">
    <property type="entry name" value="Winged helix' DNA-binding domain"/>
    <property type="match status" value="1"/>
</dbReference>
<evidence type="ECO:0000259" key="2">
    <source>
        <dbReference type="Pfam" id="PF14503"/>
    </source>
</evidence>
<dbReference type="CDD" id="cd13533">
    <property type="entry name" value="PBP2_Yhfz"/>
    <property type="match status" value="1"/>
</dbReference>
<protein>
    <submittedName>
        <fullName evidence="3">ABC-type phosphate/phosphonate transport system, periplasmic component</fullName>
    </submittedName>
</protein>
<dbReference type="EMBL" id="FNNG01000001">
    <property type="protein sequence ID" value="SDW18279.1"/>
    <property type="molecule type" value="Genomic_DNA"/>
</dbReference>
<dbReference type="Gene3D" id="3.40.190.10">
    <property type="entry name" value="Periplasmic binding protein-like II"/>
    <property type="match status" value="2"/>
</dbReference>
<reference evidence="3 4" key="1">
    <citation type="submission" date="2016-10" db="EMBL/GenBank/DDBJ databases">
        <authorList>
            <person name="de Groot N.N."/>
        </authorList>
    </citation>
    <scope>NUCLEOTIDE SEQUENCE [LARGE SCALE GENOMIC DNA]</scope>
    <source>
        <strain evidence="3 4">DSM 23310</strain>
    </source>
</reference>